<evidence type="ECO:0000313" key="3">
    <source>
        <dbReference type="EMBL" id="HCL03232.1"/>
    </source>
</evidence>
<dbReference type="Gene3D" id="3.20.20.370">
    <property type="entry name" value="Glycoside hydrolase/deacetylase"/>
    <property type="match status" value="1"/>
</dbReference>
<feature type="transmembrane region" description="Helical" evidence="1">
    <location>
        <begin position="35"/>
        <end position="53"/>
    </location>
</feature>
<gene>
    <name evidence="3" type="ORF">DHW61_12635</name>
</gene>
<dbReference type="InterPro" id="IPR002509">
    <property type="entry name" value="NODB_dom"/>
</dbReference>
<organism evidence="3 4">
    <name type="scientific">Lachnoclostridium phytofermentans</name>
    <dbReference type="NCBI Taxonomy" id="66219"/>
    <lineage>
        <taxon>Bacteria</taxon>
        <taxon>Bacillati</taxon>
        <taxon>Bacillota</taxon>
        <taxon>Clostridia</taxon>
        <taxon>Lachnospirales</taxon>
        <taxon>Lachnospiraceae</taxon>
    </lineage>
</organism>
<dbReference type="Pfam" id="PF01522">
    <property type="entry name" value="Polysacc_deac_1"/>
    <property type="match status" value="1"/>
</dbReference>
<evidence type="ECO:0000256" key="1">
    <source>
        <dbReference type="SAM" id="Phobius"/>
    </source>
</evidence>
<name>A0A3D2X7Z5_9FIRM</name>
<sequence length="353" mass="40507">MVNLPTAFFYGMLYRAYGIDYMVTNDLELNMKDKIIMLVLLLIFLSLIGRLFYDKANEETTAGIIGKIEYESLDELALFVTLENEVQLNKQGMGWMAGNSIWDHDITASITVESGYVSDGDLSREPDYVHHYPNLYTKSEADYTSPSDGRKVCFLTFDDGPSANTLKVLDVLDEKKIKATFFVIGEEINNDNASILKEVVNRGHFIGVHTHIHDYGKIYKSVDSFLKDYDKAFQRIEEVTGVRPYIYRFPGGSYNHYLKRIRKELVAEMTRRGFTYYDWNVSGEDAVGSPTAYSIKKNISRDLNRYRCPVVLLHDGQTNPLTAKVLGGVIDYIESKGYEFDTLDHREPCQFRW</sequence>
<keyword evidence="1" id="KW-0472">Membrane</keyword>
<proteinExistence type="predicted"/>
<dbReference type="GO" id="GO:0005975">
    <property type="term" value="P:carbohydrate metabolic process"/>
    <property type="evidence" value="ECO:0007669"/>
    <property type="project" value="InterPro"/>
</dbReference>
<dbReference type="GO" id="GO:0016810">
    <property type="term" value="F:hydrolase activity, acting on carbon-nitrogen (but not peptide) bonds"/>
    <property type="evidence" value="ECO:0007669"/>
    <property type="project" value="InterPro"/>
</dbReference>
<dbReference type="PROSITE" id="PS51677">
    <property type="entry name" value="NODB"/>
    <property type="match status" value="1"/>
</dbReference>
<dbReference type="AlphaFoldDB" id="A0A3D2X7Z5"/>
<accession>A0A3D2X7Z5</accession>
<keyword evidence="1" id="KW-0812">Transmembrane</keyword>
<protein>
    <recommendedName>
        <fullName evidence="2">NodB homology domain-containing protein</fullName>
    </recommendedName>
</protein>
<dbReference type="InterPro" id="IPR050248">
    <property type="entry name" value="Polysacc_deacetylase_ArnD"/>
</dbReference>
<dbReference type="PANTHER" id="PTHR10587:SF125">
    <property type="entry name" value="POLYSACCHARIDE DEACETYLASE YHEN-RELATED"/>
    <property type="match status" value="1"/>
</dbReference>
<dbReference type="CDD" id="cd10944">
    <property type="entry name" value="CE4_SmPgdA_like"/>
    <property type="match status" value="1"/>
</dbReference>
<comment type="caution">
    <text evidence="3">The sequence shown here is derived from an EMBL/GenBank/DDBJ whole genome shotgun (WGS) entry which is preliminary data.</text>
</comment>
<evidence type="ECO:0000313" key="4">
    <source>
        <dbReference type="Proteomes" id="UP000262969"/>
    </source>
</evidence>
<dbReference type="Proteomes" id="UP000262969">
    <property type="component" value="Unassembled WGS sequence"/>
</dbReference>
<dbReference type="PANTHER" id="PTHR10587">
    <property type="entry name" value="GLYCOSYL TRANSFERASE-RELATED"/>
    <property type="match status" value="1"/>
</dbReference>
<dbReference type="SUPFAM" id="SSF88713">
    <property type="entry name" value="Glycoside hydrolase/deacetylase"/>
    <property type="match status" value="1"/>
</dbReference>
<dbReference type="EMBL" id="DPVV01000428">
    <property type="protein sequence ID" value="HCL03232.1"/>
    <property type="molecule type" value="Genomic_DNA"/>
</dbReference>
<feature type="domain" description="NodB homology" evidence="2">
    <location>
        <begin position="151"/>
        <end position="341"/>
    </location>
</feature>
<dbReference type="InterPro" id="IPR011330">
    <property type="entry name" value="Glyco_hydro/deAcase_b/a-brl"/>
</dbReference>
<reference evidence="3 4" key="1">
    <citation type="journal article" date="2018" name="Nat. Biotechnol.">
        <title>A standardized bacterial taxonomy based on genome phylogeny substantially revises the tree of life.</title>
        <authorList>
            <person name="Parks D.H."/>
            <person name="Chuvochina M."/>
            <person name="Waite D.W."/>
            <person name="Rinke C."/>
            <person name="Skarshewski A."/>
            <person name="Chaumeil P.A."/>
            <person name="Hugenholtz P."/>
        </authorList>
    </citation>
    <scope>NUCLEOTIDE SEQUENCE [LARGE SCALE GENOMIC DNA]</scope>
    <source>
        <strain evidence="3">UBA11728</strain>
    </source>
</reference>
<keyword evidence="1" id="KW-1133">Transmembrane helix</keyword>
<evidence type="ECO:0000259" key="2">
    <source>
        <dbReference type="PROSITE" id="PS51677"/>
    </source>
</evidence>